<dbReference type="SMART" id="SM00382">
    <property type="entry name" value="AAA"/>
    <property type="match status" value="1"/>
</dbReference>
<protein>
    <submittedName>
        <fullName evidence="7">G9417 protein</fullName>
    </submittedName>
</protein>
<gene>
    <name evidence="7" type="primary">g9417</name>
    <name evidence="7" type="ORF">VP750_LOCUS8474</name>
</gene>
<dbReference type="InterPro" id="IPR003593">
    <property type="entry name" value="AAA+_ATPase"/>
</dbReference>
<dbReference type="SUPFAM" id="SSF48019">
    <property type="entry name" value="post-AAA+ oligomerization domain-like"/>
    <property type="match status" value="1"/>
</dbReference>
<evidence type="ECO:0000259" key="6">
    <source>
        <dbReference type="SMART" id="SM00382"/>
    </source>
</evidence>
<dbReference type="EMBL" id="CAXHTA020000016">
    <property type="protein sequence ID" value="CAL5226568.1"/>
    <property type="molecule type" value="Genomic_DNA"/>
</dbReference>
<dbReference type="InterPro" id="IPR027417">
    <property type="entry name" value="P-loop_NTPase"/>
</dbReference>
<evidence type="ECO:0000313" key="8">
    <source>
        <dbReference type="Proteomes" id="UP001497392"/>
    </source>
</evidence>
<dbReference type="PANTHER" id="PTHR11669">
    <property type="entry name" value="REPLICATION FACTOR C / DNA POLYMERASE III GAMMA-TAU SUBUNIT"/>
    <property type="match status" value="1"/>
</dbReference>
<keyword evidence="3" id="KW-0235">DNA replication</keyword>
<reference evidence="7 8" key="1">
    <citation type="submission" date="2024-06" db="EMBL/GenBank/DDBJ databases">
        <authorList>
            <person name="Kraege A."/>
            <person name="Thomma B."/>
        </authorList>
    </citation>
    <scope>NUCLEOTIDE SEQUENCE [LARGE SCALE GENOMIC DNA]</scope>
</reference>
<dbReference type="CDD" id="cd00009">
    <property type="entry name" value="AAA"/>
    <property type="match status" value="1"/>
</dbReference>
<dbReference type="InterPro" id="IPR050238">
    <property type="entry name" value="DNA_Rep/Repair_Clamp_Loader"/>
</dbReference>
<comment type="similarity">
    <text evidence="1">Belongs to the activator 1 small subunits family.</text>
</comment>
<keyword evidence="8" id="KW-1185">Reference proteome</keyword>
<comment type="caution">
    <text evidence="7">The sequence shown here is derived from an EMBL/GenBank/DDBJ whole genome shotgun (WGS) entry which is preliminary data.</text>
</comment>
<dbReference type="InterPro" id="IPR047854">
    <property type="entry name" value="RFC_lid"/>
</dbReference>
<evidence type="ECO:0000313" key="7">
    <source>
        <dbReference type="EMBL" id="CAL5226568.1"/>
    </source>
</evidence>
<evidence type="ECO:0000256" key="2">
    <source>
        <dbReference type="ARBA" id="ARBA00011480"/>
    </source>
</evidence>
<dbReference type="PANTHER" id="PTHR11669:SF20">
    <property type="entry name" value="REPLICATION FACTOR C SUBUNIT 4"/>
    <property type="match status" value="1"/>
</dbReference>
<accession>A0ABP1G962</accession>
<dbReference type="Gene3D" id="1.10.8.60">
    <property type="match status" value="1"/>
</dbReference>
<keyword evidence="4" id="KW-0547">Nucleotide-binding</keyword>
<dbReference type="Gene3D" id="3.40.50.300">
    <property type="entry name" value="P-loop containing nucleotide triphosphate hydrolases"/>
    <property type="match status" value="1"/>
</dbReference>
<dbReference type="Proteomes" id="UP001497392">
    <property type="component" value="Unassembled WGS sequence"/>
</dbReference>
<dbReference type="InterPro" id="IPR003959">
    <property type="entry name" value="ATPase_AAA_core"/>
</dbReference>
<organism evidence="7 8">
    <name type="scientific">Coccomyxa viridis</name>
    <dbReference type="NCBI Taxonomy" id="1274662"/>
    <lineage>
        <taxon>Eukaryota</taxon>
        <taxon>Viridiplantae</taxon>
        <taxon>Chlorophyta</taxon>
        <taxon>core chlorophytes</taxon>
        <taxon>Trebouxiophyceae</taxon>
        <taxon>Trebouxiophyceae incertae sedis</taxon>
        <taxon>Coccomyxaceae</taxon>
        <taxon>Coccomyxa</taxon>
    </lineage>
</organism>
<evidence type="ECO:0000256" key="3">
    <source>
        <dbReference type="ARBA" id="ARBA00022705"/>
    </source>
</evidence>
<dbReference type="Gene3D" id="1.20.272.10">
    <property type="match status" value="1"/>
</dbReference>
<dbReference type="Pfam" id="PF08542">
    <property type="entry name" value="Rep_fac_C"/>
    <property type="match status" value="1"/>
</dbReference>
<name>A0ABP1G962_9CHLO</name>
<keyword evidence="5" id="KW-0067">ATP-binding</keyword>
<sequence>MPHLLLVGPPGTGKTSASLAIARRANPDPSMHMHLNASDDRGVDCVRSKIQHHCRRQCVGAQKIIVLDEAEAMTAPAQHALKPFLDDSLSTAFILTCNDDSQIIPCLRSRLCTVRFSALSVEAIVAALRRIAAVEGVRHSTTGLRTIAEDTHGDLRSAINLMQAVCVGQSRISVGNVTRHSGPDLSRFVRDLVAAARKANLAQMYRQLASARSHGYSDSDVLRSIEDHVLRAPMSGQRRACSLRTLAEYKTRAVEGVVDELQNIALLMDMYGAASKRHKDPVGGPRYALV</sequence>
<evidence type="ECO:0000256" key="5">
    <source>
        <dbReference type="ARBA" id="ARBA00022840"/>
    </source>
</evidence>
<comment type="subunit">
    <text evidence="2">Heterotetramer of subunits RFC2, RFC3, RFC4 and RFC5 that can form a complex with RFC1.</text>
</comment>
<dbReference type="Pfam" id="PF00004">
    <property type="entry name" value="AAA"/>
    <property type="match status" value="1"/>
</dbReference>
<proteinExistence type="inferred from homology"/>
<dbReference type="CDD" id="cd18140">
    <property type="entry name" value="HLD_clamp_RFC"/>
    <property type="match status" value="1"/>
</dbReference>
<dbReference type="InterPro" id="IPR008921">
    <property type="entry name" value="DNA_pol3_clamp-load_cplx_C"/>
</dbReference>
<dbReference type="SUPFAM" id="SSF52540">
    <property type="entry name" value="P-loop containing nucleoside triphosphate hydrolases"/>
    <property type="match status" value="1"/>
</dbReference>
<evidence type="ECO:0000256" key="4">
    <source>
        <dbReference type="ARBA" id="ARBA00022741"/>
    </source>
</evidence>
<feature type="domain" description="AAA+ ATPase" evidence="6">
    <location>
        <begin position="1"/>
        <end position="117"/>
    </location>
</feature>
<dbReference type="InterPro" id="IPR013748">
    <property type="entry name" value="Rep_factorC_C"/>
</dbReference>
<evidence type="ECO:0000256" key="1">
    <source>
        <dbReference type="ARBA" id="ARBA00005378"/>
    </source>
</evidence>